<dbReference type="GO" id="GO:0006935">
    <property type="term" value="P:chemotaxis"/>
    <property type="evidence" value="ECO:0007669"/>
    <property type="project" value="InterPro"/>
</dbReference>
<dbReference type="FunFam" id="1.10.287.950:FF:000001">
    <property type="entry name" value="Methyl-accepting chemotaxis sensory transducer"/>
    <property type="match status" value="1"/>
</dbReference>
<evidence type="ECO:0000256" key="7">
    <source>
        <dbReference type="PROSITE-ProRule" id="PRU00284"/>
    </source>
</evidence>
<gene>
    <name evidence="11" type="ORF">NFC81_08370</name>
</gene>
<evidence type="ECO:0000256" key="8">
    <source>
        <dbReference type="SAM" id="Phobius"/>
    </source>
</evidence>
<comment type="similarity">
    <text evidence="6">Belongs to the methyl-accepting chemotaxis (MCP) protein family.</text>
</comment>
<comment type="subcellular location">
    <subcellularLocation>
        <location evidence="1">Membrane</location>
        <topology evidence="1">Multi-pass membrane protein</topology>
    </subcellularLocation>
</comment>
<protein>
    <submittedName>
        <fullName evidence="11">Methyl-accepting chemotaxis protein</fullName>
    </submittedName>
</protein>
<organism evidence="11">
    <name type="scientific">Salinispirillum sp. LH 10-3-1</name>
    <dbReference type="NCBI Taxonomy" id="2952525"/>
    <lineage>
        <taxon>Bacteria</taxon>
        <taxon>Pseudomonadati</taxon>
        <taxon>Pseudomonadota</taxon>
        <taxon>Gammaproteobacteria</taxon>
        <taxon>Oceanospirillales</taxon>
        <taxon>Saccharospirillaceae</taxon>
        <taxon>Salinispirillum</taxon>
    </lineage>
</organism>
<dbReference type="EMBL" id="CP101717">
    <property type="protein sequence ID" value="WLD56747.1"/>
    <property type="molecule type" value="Genomic_DNA"/>
</dbReference>
<accession>A0AB38YBT0</accession>
<feature type="transmembrane region" description="Helical" evidence="8">
    <location>
        <begin position="12"/>
        <end position="31"/>
    </location>
</feature>
<keyword evidence="4 8" id="KW-0472">Membrane</keyword>
<evidence type="ECO:0000313" key="11">
    <source>
        <dbReference type="EMBL" id="WLD56747.1"/>
    </source>
</evidence>
<dbReference type="SMART" id="SM00304">
    <property type="entry name" value="HAMP"/>
    <property type="match status" value="1"/>
</dbReference>
<evidence type="ECO:0000256" key="1">
    <source>
        <dbReference type="ARBA" id="ARBA00004141"/>
    </source>
</evidence>
<evidence type="ECO:0000256" key="6">
    <source>
        <dbReference type="ARBA" id="ARBA00029447"/>
    </source>
</evidence>
<keyword evidence="5 7" id="KW-0807">Transducer</keyword>
<dbReference type="AlphaFoldDB" id="A0AB38YBT0"/>
<dbReference type="CDD" id="cd06225">
    <property type="entry name" value="HAMP"/>
    <property type="match status" value="1"/>
</dbReference>
<evidence type="ECO:0000256" key="5">
    <source>
        <dbReference type="ARBA" id="ARBA00023224"/>
    </source>
</evidence>
<feature type="transmembrane region" description="Helical" evidence="8">
    <location>
        <begin position="150"/>
        <end position="173"/>
    </location>
</feature>
<proteinExistence type="inferred from homology"/>
<dbReference type="Gene3D" id="1.10.287.950">
    <property type="entry name" value="Methyl-accepting chemotaxis protein"/>
    <property type="match status" value="1"/>
</dbReference>
<keyword evidence="3 8" id="KW-1133">Transmembrane helix</keyword>
<dbReference type="PRINTS" id="PR00260">
    <property type="entry name" value="CHEMTRNSDUCR"/>
</dbReference>
<evidence type="ECO:0000256" key="2">
    <source>
        <dbReference type="ARBA" id="ARBA00022692"/>
    </source>
</evidence>
<dbReference type="PROSITE" id="PS50111">
    <property type="entry name" value="CHEMOTAXIS_TRANSDUC_2"/>
    <property type="match status" value="1"/>
</dbReference>
<dbReference type="GO" id="GO:0016020">
    <property type="term" value="C:membrane"/>
    <property type="evidence" value="ECO:0007669"/>
    <property type="project" value="UniProtKB-SubCell"/>
</dbReference>
<dbReference type="InterPro" id="IPR003660">
    <property type="entry name" value="HAMP_dom"/>
</dbReference>
<feature type="domain" description="Methyl-accepting transducer" evidence="9">
    <location>
        <begin position="234"/>
        <end position="470"/>
    </location>
</feature>
<dbReference type="GO" id="GO:0007165">
    <property type="term" value="P:signal transduction"/>
    <property type="evidence" value="ECO:0007669"/>
    <property type="project" value="UniProtKB-KW"/>
</dbReference>
<feature type="domain" description="HAMP" evidence="10">
    <location>
        <begin position="175"/>
        <end position="229"/>
    </location>
</feature>
<dbReference type="GO" id="GO:0004888">
    <property type="term" value="F:transmembrane signaling receptor activity"/>
    <property type="evidence" value="ECO:0007669"/>
    <property type="project" value="InterPro"/>
</dbReference>
<sequence length="506" mass="55066">MWNSINVRFNVITISLLTVVLVIYGAIDYRYQMGNEKRRLLQDVETTQRALSLSLPPLLWNFLSSEVEANLAGLIDNPSIQGLYVFEGDQLTSGIRQLDNQEPEAVSTLPEGATIQRFPLIFLDGSNEEVLGELGVEANDRILAEAQQTLITRTVVQILIIDILLAIGIVTLVNRVILSPLYRIGSALKDIASGEGDLTQRIRIRRDDELGRLADHFNQFIDKLHSSMQEVERAANEMNSVTEAVTHSIQTASSEVEQAYGETEQVAAAITEMSQTASEVARNAESATTATNQAEAAATEGQQTLTTTTQSMTTLASDVGKSQGVIQSLRDEVDNIAQIINDIRSIAEQTNLLALNAAIEAARAGDQGRGFAVVADEVRALAARTQASTQDIEAKIAQLIERSDEAVTMMEQSKGASDKTLEHTKLAMTKLVSIAEIMGHIHELTEQTAAAVTEQTQVSENISQNVNIIADGIQRSVESSRKTVERIHALSNSGQALKQMVSAFKL</sequence>
<evidence type="ECO:0000259" key="9">
    <source>
        <dbReference type="PROSITE" id="PS50111"/>
    </source>
</evidence>
<evidence type="ECO:0000256" key="3">
    <source>
        <dbReference type="ARBA" id="ARBA00022989"/>
    </source>
</evidence>
<name>A0AB38YBT0_9GAMM</name>
<dbReference type="SMART" id="SM00283">
    <property type="entry name" value="MA"/>
    <property type="match status" value="1"/>
</dbReference>
<dbReference type="InterPro" id="IPR004089">
    <property type="entry name" value="MCPsignal_dom"/>
</dbReference>
<dbReference type="Pfam" id="PF00672">
    <property type="entry name" value="HAMP"/>
    <property type="match status" value="1"/>
</dbReference>
<dbReference type="PROSITE" id="PS50885">
    <property type="entry name" value="HAMP"/>
    <property type="match status" value="1"/>
</dbReference>
<dbReference type="InterPro" id="IPR004090">
    <property type="entry name" value="Chemotax_Me-accpt_rcpt"/>
</dbReference>
<dbReference type="SUPFAM" id="SSF58104">
    <property type="entry name" value="Methyl-accepting chemotaxis protein (MCP) signaling domain"/>
    <property type="match status" value="1"/>
</dbReference>
<reference evidence="11" key="1">
    <citation type="submission" date="2022-07" db="EMBL/GenBank/DDBJ databases">
        <title>Complete genome sequence of Salinispirillum sp. LH10-3-1 capable of multiple carbohydrate inversion isolated from a soda lake.</title>
        <authorList>
            <person name="Liu J."/>
            <person name="Zhai Y."/>
            <person name="Zhang H."/>
            <person name="Yang H."/>
            <person name="Qu J."/>
            <person name="Li J."/>
        </authorList>
    </citation>
    <scope>NUCLEOTIDE SEQUENCE</scope>
    <source>
        <strain evidence="11">LH 10-3-1</strain>
    </source>
</reference>
<evidence type="ECO:0000259" key="10">
    <source>
        <dbReference type="PROSITE" id="PS50885"/>
    </source>
</evidence>
<evidence type="ECO:0000256" key="4">
    <source>
        <dbReference type="ARBA" id="ARBA00023136"/>
    </source>
</evidence>
<dbReference type="Pfam" id="PF00015">
    <property type="entry name" value="MCPsignal"/>
    <property type="match status" value="1"/>
</dbReference>
<dbReference type="PANTHER" id="PTHR32089">
    <property type="entry name" value="METHYL-ACCEPTING CHEMOTAXIS PROTEIN MCPB"/>
    <property type="match status" value="1"/>
</dbReference>
<dbReference type="PANTHER" id="PTHR32089:SF119">
    <property type="entry name" value="METHYL-ACCEPTING CHEMOTAXIS PROTEIN CTPL"/>
    <property type="match status" value="1"/>
</dbReference>
<dbReference type="RefSeq" id="WP_304994031.1">
    <property type="nucleotide sequence ID" value="NZ_CP101717.1"/>
</dbReference>
<keyword evidence="2 8" id="KW-0812">Transmembrane</keyword>